<reference evidence="1" key="2">
    <citation type="journal article" date="2021" name="Microbiome">
        <title>Successional dynamics and alternative stable states in a saline activated sludge microbial community over 9 years.</title>
        <authorList>
            <person name="Wang Y."/>
            <person name="Ye J."/>
            <person name="Ju F."/>
            <person name="Liu L."/>
            <person name="Boyd J.A."/>
            <person name="Deng Y."/>
            <person name="Parks D.H."/>
            <person name="Jiang X."/>
            <person name="Yin X."/>
            <person name="Woodcroft B.J."/>
            <person name="Tyson G.W."/>
            <person name="Hugenholtz P."/>
            <person name="Polz M.F."/>
            <person name="Zhang T."/>
        </authorList>
    </citation>
    <scope>NUCLEOTIDE SEQUENCE</scope>
    <source>
        <strain evidence="1">HKST-UBA10</strain>
    </source>
</reference>
<name>A0A955L3J3_9BACT</name>
<dbReference type="EMBL" id="JAGQLG010000091">
    <property type="protein sequence ID" value="MCA9382253.1"/>
    <property type="molecule type" value="Genomic_DNA"/>
</dbReference>
<comment type="caution">
    <text evidence="1">The sequence shown here is derived from an EMBL/GenBank/DDBJ whole genome shotgun (WGS) entry which is preliminary data.</text>
</comment>
<dbReference type="AlphaFoldDB" id="A0A955L3J3"/>
<sequence>MSGNIGIFAQSDEEFNSFKQIADELTRPSDNANQKYFELKVPIILKDPDAEFTHLYVRKFDPSEYGKNKGDIDFVTDLESYKKYKQEVVNSKYPEAQMYDRPGWDTIQINKPEVDVVAYLTTTEFARKVRVKFDNLTQL</sequence>
<protein>
    <submittedName>
        <fullName evidence="1">Uncharacterized protein</fullName>
    </submittedName>
</protein>
<evidence type="ECO:0000313" key="2">
    <source>
        <dbReference type="Proteomes" id="UP000782843"/>
    </source>
</evidence>
<evidence type="ECO:0000313" key="1">
    <source>
        <dbReference type="EMBL" id="MCA9382253.1"/>
    </source>
</evidence>
<gene>
    <name evidence="1" type="ORF">KC660_02485</name>
</gene>
<accession>A0A955L3J3</accession>
<reference evidence="1" key="1">
    <citation type="submission" date="2020-04" db="EMBL/GenBank/DDBJ databases">
        <authorList>
            <person name="Zhang T."/>
        </authorList>
    </citation>
    <scope>NUCLEOTIDE SEQUENCE</scope>
    <source>
        <strain evidence="1">HKST-UBA10</strain>
    </source>
</reference>
<dbReference type="Proteomes" id="UP000782843">
    <property type="component" value="Unassembled WGS sequence"/>
</dbReference>
<organism evidence="1 2">
    <name type="scientific">Candidatus Dojkabacteria bacterium</name>
    <dbReference type="NCBI Taxonomy" id="2099670"/>
    <lineage>
        <taxon>Bacteria</taxon>
        <taxon>Candidatus Dojkabacteria</taxon>
    </lineage>
</organism>
<proteinExistence type="predicted"/>